<feature type="transmembrane region" description="Helical" evidence="6">
    <location>
        <begin position="182"/>
        <end position="208"/>
    </location>
</feature>
<feature type="compositionally biased region" description="Polar residues" evidence="5">
    <location>
        <begin position="342"/>
        <end position="364"/>
    </location>
</feature>
<dbReference type="PANTHER" id="PTHR12479:SF11">
    <property type="entry name" value="PROTEIN CBG14497"/>
    <property type="match status" value="1"/>
</dbReference>
<evidence type="ECO:0000256" key="3">
    <source>
        <dbReference type="ARBA" id="ARBA00022989"/>
    </source>
</evidence>
<feature type="compositionally biased region" description="Polar residues" evidence="5">
    <location>
        <begin position="324"/>
        <end position="335"/>
    </location>
</feature>
<feature type="compositionally biased region" description="Basic and acidic residues" evidence="5">
    <location>
        <begin position="430"/>
        <end position="447"/>
    </location>
</feature>
<comment type="subcellular location">
    <subcellularLocation>
        <location evidence="1">Endomembrane system</location>
        <topology evidence="1">Multi-pass membrane protein</topology>
    </subcellularLocation>
</comment>
<accession>A0ABR1E0T5</accession>
<evidence type="ECO:0000313" key="7">
    <source>
        <dbReference type="EMBL" id="KAK6756305.1"/>
    </source>
</evidence>
<dbReference type="EMBL" id="JAVFWL010000005">
    <property type="protein sequence ID" value="KAK6756305.1"/>
    <property type="molecule type" value="Genomic_DNA"/>
</dbReference>
<keyword evidence="4 6" id="KW-0472">Membrane</keyword>
<feature type="compositionally biased region" description="Basic residues" evidence="5">
    <location>
        <begin position="396"/>
        <end position="412"/>
    </location>
</feature>
<evidence type="ECO:0000256" key="1">
    <source>
        <dbReference type="ARBA" id="ARBA00004127"/>
    </source>
</evidence>
<proteinExistence type="predicted"/>
<keyword evidence="8" id="KW-1185">Reference proteome</keyword>
<gene>
    <name evidence="7" type="primary">Necator_chrV.g19403</name>
    <name evidence="7" type="ORF">RB195_014611</name>
</gene>
<reference evidence="7 8" key="1">
    <citation type="submission" date="2023-08" db="EMBL/GenBank/DDBJ databases">
        <title>A Necator americanus chromosomal reference genome.</title>
        <authorList>
            <person name="Ilik V."/>
            <person name="Petrzelkova K.J."/>
            <person name="Pardy F."/>
            <person name="Fuh T."/>
            <person name="Niatou-Singa F.S."/>
            <person name="Gouil Q."/>
            <person name="Baker L."/>
            <person name="Ritchie M.E."/>
            <person name="Jex A.R."/>
            <person name="Gazzola D."/>
            <person name="Li H."/>
            <person name="Toshio Fujiwara R."/>
            <person name="Zhan B."/>
            <person name="Aroian R.V."/>
            <person name="Pafco B."/>
            <person name="Schwarz E.M."/>
        </authorList>
    </citation>
    <scope>NUCLEOTIDE SEQUENCE [LARGE SCALE GENOMIC DNA]</scope>
    <source>
        <strain evidence="7 8">Aroian</strain>
        <tissue evidence="7">Whole animal</tissue>
    </source>
</reference>
<feature type="transmembrane region" description="Helical" evidence="6">
    <location>
        <begin position="139"/>
        <end position="162"/>
    </location>
</feature>
<feature type="compositionally biased region" description="Basic and acidic residues" evidence="5">
    <location>
        <begin position="462"/>
        <end position="471"/>
    </location>
</feature>
<protein>
    <submittedName>
        <fullName evidence="7">Uncharacterized protein</fullName>
    </submittedName>
</protein>
<dbReference type="PANTHER" id="PTHR12479">
    <property type="entry name" value="LYSOSOMAL-ASSOCIATED TRANSMEMBRANE PROTEIN"/>
    <property type="match status" value="1"/>
</dbReference>
<sequence>MMSVRRQSLPSELLLGIQHNQDPEMQAHTGREDEKDKYRTCCAVCHIKFGTAVLGVIEAVVCVTVLISAVQQVIWKSGGSQDCFQNILRDCLIFQFSHFNVTLIFDYIVIIMMIGIIISVFLLFCGILSDTSSLLLPHIIIQAIFLLFSIGYFCLYAVSYFYGDLYIQSRPFTVNHFVERMWLATLLVALALFQTYLFSAVIRCSMYISSIEDVRRRRESAFERCSERVRLAKENGLWRTTSWGGSFQQYKGQYDENKPKKAPKQKNFHVQWREKSAAIEEEEDDTTMNLIEYETEPKSDFHEPLIKMESVDETTKSTSKKNSQSELLRKTSSQEAGRISHAHSSFDQPTTSKTSTASSEVQSLRSHHKESHASTSSHRRLSDMPSQEFDNTGAFAKRRKSSSPRSSLKKHKSVDPNDAPPEALESQRQLPDDSRRSSLGNENRRESTTSNHRVHHNAIQSRPERRGDIPHIKRVSISATHL</sequence>
<dbReference type="Proteomes" id="UP001303046">
    <property type="component" value="Unassembled WGS sequence"/>
</dbReference>
<evidence type="ECO:0000256" key="5">
    <source>
        <dbReference type="SAM" id="MobiDB-lite"/>
    </source>
</evidence>
<comment type="caution">
    <text evidence="7">The sequence shown here is derived from an EMBL/GenBank/DDBJ whole genome shotgun (WGS) entry which is preliminary data.</text>
</comment>
<feature type="transmembrane region" description="Helical" evidence="6">
    <location>
        <begin position="49"/>
        <end position="70"/>
    </location>
</feature>
<feature type="compositionally biased region" description="Basic and acidic residues" evidence="5">
    <location>
        <begin position="295"/>
        <end position="315"/>
    </location>
</feature>
<organism evidence="7 8">
    <name type="scientific">Necator americanus</name>
    <name type="common">Human hookworm</name>
    <dbReference type="NCBI Taxonomy" id="51031"/>
    <lineage>
        <taxon>Eukaryota</taxon>
        <taxon>Metazoa</taxon>
        <taxon>Ecdysozoa</taxon>
        <taxon>Nematoda</taxon>
        <taxon>Chromadorea</taxon>
        <taxon>Rhabditida</taxon>
        <taxon>Rhabditina</taxon>
        <taxon>Rhabditomorpha</taxon>
        <taxon>Strongyloidea</taxon>
        <taxon>Ancylostomatidae</taxon>
        <taxon>Bunostominae</taxon>
        <taxon>Necator</taxon>
    </lineage>
</organism>
<feature type="transmembrane region" description="Helical" evidence="6">
    <location>
        <begin position="104"/>
        <end position="127"/>
    </location>
</feature>
<dbReference type="InterPro" id="IPR051115">
    <property type="entry name" value="LAPTM_transporter"/>
</dbReference>
<evidence type="ECO:0000256" key="4">
    <source>
        <dbReference type="ARBA" id="ARBA00023136"/>
    </source>
</evidence>
<name>A0ABR1E0T5_NECAM</name>
<evidence type="ECO:0000256" key="2">
    <source>
        <dbReference type="ARBA" id="ARBA00022692"/>
    </source>
</evidence>
<evidence type="ECO:0000313" key="8">
    <source>
        <dbReference type="Proteomes" id="UP001303046"/>
    </source>
</evidence>
<keyword evidence="3 6" id="KW-1133">Transmembrane helix</keyword>
<keyword evidence="2 6" id="KW-0812">Transmembrane</keyword>
<evidence type="ECO:0000256" key="6">
    <source>
        <dbReference type="SAM" id="Phobius"/>
    </source>
</evidence>
<feature type="region of interest" description="Disordered" evidence="5">
    <location>
        <begin position="295"/>
        <end position="482"/>
    </location>
</feature>